<gene>
    <name evidence="1" type="ORF">BDV30DRAFT_70838</name>
</gene>
<sequence>MVMEKGINTKRRFSASRMPAWLCRPFNELGRSTNSSSQGKNTFCKYRLISTTNVVGTQGPGCRTIRGSCGRYFTDFTLISSFRLPLPSPRKVPRLYPWWHSSSKSSRHVETQNLSVAACRVFSVFSIPDILISEVQDSTDTSVVDHDALGCRSQWINRIWCCSATARRPGNSAT</sequence>
<evidence type="ECO:0000313" key="2">
    <source>
        <dbReference type="Proteomes" id="UP000326289"/>
    </source>
</evidence>
<protein>
    <submittedName>
        <fullName evidence="1">Uncharacterized protein</fullName>
    </submittedName>
</protein>
<accession>A0A5N6IN02</accession>
<dbReference type="EMBL" id="ML732961">
    <property type="protein sequence ID" value="KAB8266513.1"/>
    <property type="molecule type" value="Genomic_DNA"/>
</dbReference>
<name>A0A5N6IN02_9EURO</name>
<reference evidence="1 2" key="1">
    <citation type="submission" date="2019-04" db="EMBL/GenBank/DDBJ databases">
        <title>Fungal friends and foes A comparative genomics study of 23 Aspergillus species from section Flavi.</title>
        <authorList>
            <consortium name="DOE Joint Genome Institute"/>
            <person name="Kjaerbolling I."/>
            <person name="Vesth T.C."/>
            <person name="Frisvad J.C."/>
            <person name="Nybo J.L."/>
            <person name="Theobald S."/>
            <person name="Kildgaard S."/>
            <person name="Petersen T.I."/>
            <person name="Kuo A."/>
            <person name="Sato A."/>
            <person name="Lyhne E.K."/>
            <person name="Kogle M.E."/>
            <person name="Wiebenga A."/>
            <person name="Kun R.S."/>
            <person name="Lubbers R.J."/>
            <person name="Makela M.R."/>
            <person name="Barry K."/>
            <person name="Chovatia M."/>
            <person name="Clum A."/>
            <person name="Daum C."/>
            <person name="Haridas S."/>
            <person name="He G."/>
            <person name="LaButti K."/>
            <person name="Lipzen A."/>
            <person name="Mondo S."/>
            <person name="Pangilinan J."/>
            <person name="Riley R."/>
            <person name="Salamov A."/>
            <person name="Simmons B.A."/>
            <person name="Magnuson J.K."/>
            <person name="Henrissat B."/>
            <person name="Mortensen U.H."/>
            <person name="Larsen T.O."/>
            <person name="De vries R.P."/>
            <person name="Grigoriev I.V."/>
            <person name="Machida M."/>
            <person name="Baker S.E."/>
            <person name="Andersen M.R."/>
        </authorList>
    </citation>
    <scope>NUCLEOTIDE SEQUENCE [LARGE SCALE GENOMIC DNA]</scope>
    <source>
        <strain evidence="1 2">CBS 117635</strain>
    </source>
</reference>
<dbReference type="Proteomes" id="UP000326289">
    <property type="component" value="Unassembled WGS sequence"/>
</dbReference>
<evidence type="ECO:0000313" key="1">
    <source>
        <dbReference type="EMBL" id="KAB8266513.1"/>
    </source>
</evidence>
<keyword evidence="2" id="KW-1185">Reference proteome</keyword>
<organism evidence="1 2">
    <name type="scientific">Aspergillus minisclerotigenes</name>
    <dbReference type="NCBI Taxonomy" id="656917"/>
    <lineage>
        <taxon>Eukaryota</taxon>
        <taxon>Fungi</taxon>
        <taxon>Dikarya</taxon>
        <taxon>Ascomycota</taxon>
        <taxon>Pezizomycotina</taxon>
        <taxon>Eurotiomycetes</taxon>
        <taxon>Eurotiomycetidae</taxon>
        <taxon>Eurotiales</taxon>
        <taxon>Aspergillaceae</taxon>
        <taxon>Aspergillus</taxon>
        <taxon>Aspergillus subgen. Circumdati</taxon>
    </lineage>
</organism>
<proteinExistence type="predicted"/>
<dbReference type="AlphaFoldDB" id="A0A5N6IN02"/>